<name>A0A1I6MFA2_9BACT</name>
<dbReference type="STRING" id="474950.SAMN05421771_2526"/>
<accession>A0A1I6MFA2</accession>
<dbReference type="RefSeq" id="WP_175529010.1">
    <property type="nucleotide sequence ID" value="NZ_FOZL01000001.1"/>
</dbReference>
<protein>
    <submittedName>
        <fullName evidence="1">Uncharacterized protein</fullName>
    </submittedName>
</protein>
<gene>
    <name evidence="1" type="ORF">SAMN05421771_2526</name>
</gene>
<reference evidence="1 2" key="1">
    <citation type="submission" date="2016-10" db="EMBL/GenBank/DDBJ databases">
        <authorList>
            <person name="de Groot N.N."/>
        </authorList>
    </citation>
    <scope>NUCLEOTIDE SEQUENCE [LARGE SCALE GENOMIC DNA]</scope>
    <source>
        <strain evidence="1 2">DSM 21001</strain>
    </source>
</reference>
<proteinExistence type="predicted"/>
<sequence>MKKAIYWGTIIAGAAAAYMMHKRGETFGQIAKNTILNPVGSFANEIQAARV</sequence>
<dbReference type="EMBL" id="FOZL01000001">
    <property type="protein sequence ID" value="SFS14406.1"/>
    <property type="molecule type" value="Genomic_DNA"/>
</dbReference>
<dbReference type="Proteomes" id="UP000199024">
    <property type="component" value="Unassembled WGS sequence"/>
</dbReference>
<evidence type="ECO:0000313" key="2">
    <source>
        <dbReference type="Proteomes" id="UP000199024"/>
    </source>
</evidence>
<evidence type="ECO:0000313" key="1">
    <source>
        <dbReference type="EMBL" id="SFS14406.1"/>
    </source>
</evidence>
<keyword evidence="2" id="KW-1185">Reference proteome</keyword>
<organism evidence="1 2">
    <name type="scientific">Granulicella pectinivorans</name>
    <dbReference type="NCBI Taxonomy" id="474950"/>
    <lineage>
        <taxon>Bacteria</taxon>
        <taxon>Pseudomonadati</taxon>
        <taxon>Acidobacteriota</taxon>
        <taxon>Terriglobia</taxon>
        <taxon>Terriglobales</taxon>
        <taxon>Acidobacteriaceae</taxon>
        <taxon>Granulicella</taxon>
    </lineage>
</organism>
<dbReference type="AlphaFoldDB" id="A0A1I6MFA2"/>